<dbReference type="InterPro" id="IPR003439">
    <property type="entry name" value="ABC_transporter-like_ATP-bd"/>
</dbReference>
<proteinExistence type="inferred from homology"/>
<dbReference type="SUPFAM" id="SSF52540">
    <property type="entry name" value="P-loop containing nucleoside triphosphate hydrolases"/>
    <property type="match status" value="1"/>
</dbReference>
<dbReference type="AlphaFoldDB" id="A0A538SCJ4"/>
<evidence type="ECO:0000256" key="2">
    <source>
        <dbReference type="ARBA" id="ARBA00022448"/>
    </source>
</evidence>
<dbReference type="InterPro" id="IPR027417">
    <property type="entry name" value="P-loop_NTPase"/>
</dbReference>
<evidence type="ECO:0000256" key="1">
    <source>
        <dbReference type="ARBA" id="ARBA00005417"/>
    </source>
</evidence>
<reference evidence="4 5" key="1">
    <citation type="journal article" date="2019" name="Nat. Microbiol.">
        <title>Mediterranean grassland soil C-N compound turnover is dependent on rainfall and depth, and is mediated by genomically divergent microorganisms.</title>
        <authorList>
            <person name="Diamond S."/>
            <person name="Andeer P.F."/>
            <person name="Li Z."/>
            <person name="Crits-Christoph A."/>
            <person name="Burstein D."/>
            <person name="Anantharaman K."/>
            <person name="Lane K.R."/>
            <person name="Thomas B.C."/>
            <person name="Pan C."/>
            <person name="Northen T.R."/>
            <person name="Banfield J.F."/>
        </authorList>
    </citation>
    <scope>NUCLEOTIDE SEQUENCE [LARGE SCALE GENOMIC DNA]</scope>
    <source>
        <strain evidence="4">WS_1</strain>
    </source>
</reference>
<dbReference type="Gene3D" id="3.40.50.300">
    <property type="entry name" value="P-loop containing nucleotide triphosphate hydrolases"/>
    <property type="match status" value="1"/>
</dbReference>
<comment type="similarity">
    <text evidence="1">Belongs to the ABC transporter superfamily.</text>
</comment>
<dbReference type="EMBL" id="VBOR01000061">
    <property type="protein sequence ID" value="TMQ49091.1"/>
    <property type="molecule type" value="Genomic_DNA"/>
</dbReference>
<sequence>MDGRDQAAPRATSTIKMILGLTRPSRGTILIEGRDPWDPDARRKLGYLPENPCFYDHLSAVEYLDLVGSLFGIRAETRRARSQALLQRLGLGAHARKPLRKFSKGMTQRVGVAQALLNEPNFLVLDEPMSGLDPIGRSEVKQILREERERGTTILMSSHVLAETESLCDRVAILHGGRVLEVGSVKGLLSSGVVEWEIGLESLTPDRALALRAQGHRADSVGTRWVVRVGSESALQSVLGELVRAGIKIGSVEPRRESLEEHFVRALGARREGSL</sequence>
<name>A0A538SCJ4_UNCEI</name>
<comment type="caution">
    <text evidence="4">The sequence shown here is derived from an EMBL/GenBank/DDBJ whole genome shotgun (WGS) entry which is preliminary data.</text>
</comment>
<dbReference type="GO" id="GO:0016887">
    <property type="term" value="F:ATP hydrolysis activity"/>
    <property type="evidence" value="ECO:0007669"/>
    <property type="project" value="InterPro"/>
</dbReference>
<gene>
    <name evidence="4" type="ORF">E6K71_05640</name>
</gene>
<dbReference type="GO" id="GO:0005524">
    <property type="term" value="F:ATP binding"/>
    <property type="evidence" value="ECO:0007669"/>
    <property type="project" value="UniProtKB-KW"/>
</dbReference>
<evidence type="ECO:0000259" key="3">
    <source>
        <dbReference type="PROSITE" id="PS50893"/>
    </source>
</evidence>
<evidence type="ECO:0000313" key="5">
    <source>
        <dbReference type="Proteomes" id="UP000316292"/>
    </source>
</evidence>
<dbReference type="PANTHER" id="PTHR43335:SF4">
    <property type="entry name" value="ABC TRANSPORTER, ATP-BINDING PROTEIN"/>
    <property type="match status" value="1"/>
</dbReference>
<keyword evidence="4" id="KW-0547">Nucleotide-binding</keyword>
<keyword evidence="4" id="KW-0067">ATP-binding</keyword>
<dbReference type="PROSITE" id="PS50893">
    <property type="entry name" value="ABC_TRANSPORTER_2"/>
    <property type="match status" value="1"/>
</dbReference>
<accession>A0A538SCJ4</accession>
<evidence type="ECO:0000313" key="4">
    <source>
        <dbReference type="EMBL" id="TMQ49091.1"/>
    </source>
</evidence>
<dbReference type="CDD" id="cd03230">
    <property type="entry name" value="ABC_DR_subfamily_A"/>
    <property type="match status" value="1"/>
</dbReference>
<feature type="domain" description="ABC transporter" evidence="3">
    <location>
        <begin position="3"/>
        <end position="201"/>
    </location>
</feature>
<keyword evidence="2" id="KW-0813">Transport</keyword>
<protein>
    <submittedName>
        <fullName evidence="4">ABC transporter ATP-binding protein</fullName>
    </submittedName>
</protein>
<dbReference type="Proteomes" id="UP000316292">
    <property type="component" value="Unassembled WGS sequence"/>
</dbReference>
<dbReference type="PANTHER" id="PTHR43335">
    <property type="entry name" value="ABC TRANSPORTER, ATP-BINDING PROTEIN"/>
    <property type="match status" value="1"/>
</dbReference>
<dbReference type="Pfam" id="PF00005">
    <property type="entry name" value="ABC_tran"/>
    <property type="match status" value="1"/>
</dbReference>
<organism evidence="4 5">
    <name type="scientific">Eiseniibacteriota bacterium</name>
    <dbReference type="NCBI Taxonomy" id="2212470"/>
    <lineage>
        <taxon>Bacteria</taxon>
        <taxon>Candidatus Eiseniibacteriota</taxon>
    </lineage>
</organism>